<dbReference type="GO" id="GO:0016747">
    <property type="term" value="F:acyltransferase activity, transferring groups other than amino-acyl groups"/>
    <property type="evidence" value="ECO:0007669"/>
    <property type="project" value="InterPro"/>
</dbReference>
<dbReference type="PATRIC" id="fig|1938.6.peg.814"/>
<dbReference type="PROSITE" id="PS51186">
    <property type="entry name" value="GNAT"/>
    <property type="match status" value="1"/>
</dbReference>
<name>A0A0L8LD19_STRVR</name>
<dbReference type="InterPro" id="IPR000182">
    <property type="entry name" value="GNAT_dom"/>
</dbReference>
<dbReference type="OrthoDB" id="9132139at2"/>
<dbReference type="SUPFAM" id="SSF55729">
    <property type="entry name" value="Acyl-CoA N-acyltransferases (Nat)"/>
    <property type="match status" value="1"/>
</dbReference>
<evidence type="ECO:0000259" key="1">
    <source>
        <dbReference type="PROSITE" id="PS51186"/>
    </source>
</evidence>
<organism evidence="2 3">
    <name type="scientific">Streptomyces viridochromogenes</name>
    <dbReference type="NCBI Taxonomy" id="1938"/>
    <lineage>
        <taxon>Bacteria</taxon>
        <taxon>Bacillati</taxon>
        <taxon>Actinomycetota</taxon>
        <taxon>Actinomycetes</taxon>
        <taxon>Kitasatosporales</taxon>
        <taxon>Streptomycetaceae</taxon>
        <taxon>Streptomyces</taxon>
    </lineage>
</organism>
<dbReference type="Proteomes" id="UP000037023">
    <property type="component" value="Unassembled WGS sequence"/>
</dbReference>
<comment type="caution">
    <text evidence="2">The sequence shown here is derived from an EMBL/GenBank/DDBJ whole genome shotgun (WGS) entry which is preliminary data.</text>
</comment>
<dbReference type="Gene3D" id="3.40.630.30">
    <property type="match status" value="1"/>
</dbReference>
<reference evidence="2 3" key="1">
    <citation type="submission" date="2015-06" db="EMBL/GenBank/DDBJ databases">
        <authorList>
            <person name="Hoefler B.C."/>
            <person name="Straight P.D."/>
        </authorList>
    </citation>
    <scope>NUCLEOTIDE SEQUENCE [LARGE SCALE GENOMIC DNA]</scope>
    <source>
        <strain evidence="2 3">NRRL 3427</strain>
    </source>
</reference>
<dbReference type="PANTHER" id="PTHR43792">
    <property type="entry name" value="GNAT FAMILY, PUTATIVE (AFU_ORTHOLOGUE AFUA_3G00765)-RELATED-RELATED"/>
    <property type="match status" value="1"/>
</dbReference>
<dbReference type="InterPro" id="IPR051531">
    <property type="entry name" value="N-acetyltransferase"/>
</dbReference>
<dbReference type="InterPro" id="IPR016181">
    <property type="entry name" value="Acyl_CoA_acyltransferase"/>
</dbReference>
<sequence>MRRSPSPPPGERRLVLRELESGDVPAVHDVYGSEAATEHLSFTPRSVDEVRAIVERSIASARTVPRQEHALGVVERATGDLVGFARLALDPHQQRAATIGFALRPASWGVGYGRETVALLLALAFTELDLHRVWAARAPLNTASARTLLAAGLTEEGRIRGHVYVRGAWRDSITYGILREEWDTP</sequence>
<dbReference type="Pfam" id="PF13302">
    <property type="entry name" value="Acetyltransf_3"/>
    <property type="match status" value="1"/>
</dbReference>
<gene>
    <name evidence="2" type="ORF">ADK34_03725</name>
</gene>
<evidence type="ECO:0000313" key="2">
    <source>
        <dbReference type="EMBL" id="KOG35921.1"/>
    </source>
</evidence>
<evidence type="ECO:0000313" key="3">
    <source>
        <dbReference type="Proteomes" id="UP000037023"/>
    </source>
</evidence>
<dbReference type="AlphaFoldDB" id="A0A0L8LD19"/>
<dbReference type="RefSeq" id="WP_033211399.1">
    <property type="nucleotide sequence ID" value="NZ_LGUP01000019.1"/>
</dbReference>
<feature type="domain" description="N-acetyltransferase" evidence="1">
    <location>
        <begin position="14"/>
        <end position="176"/>
    </location>
</feature>
<accession>A0A0L8LD19</accession>
<proteinExistence type="predicted"/>
<protein>
    <submittedName>
        <fullName evidence="2">Acetyltransferase</fullName>
    </submittedName>
</protein>
<dbReference type="EMBL" id="LGUP01000019">
    <property type="protein sequence ID" value="KOG35921.1"/>
    <property type="molecule type" value="Genomic_DNA"/>
</dbReference>
<keyword evidence="2" id="KW-0808">Transferase</keyword>